<dbReference type="OrthoDB" id="1550623at2"/>
<dbReference type="STRING" id="288004.AL038_01590"/>
<dbReference type="AlphaFoldDB" id="A0A2N9YJR5"/>
<proteinExistence type="predicted"/>
<dbReference type="Gene3D" id="3.40.50.2300">
    <property type="match status" value="2"/>
</dbReference>
<dbReference type="Pfam" id="PF04392">
    <property type="entry name" value="ABC_sub_bind"/>
    <property type="match status" value="1"/>
</dbReference>
<dbReference type="EMBL" id="CP018889">
    <property type="protein sequence ID" value="AUI70526.1"/>
    <property type="molecule type" value="Genomic_DNA"/>
</dbReference>
<sequence>MLKILLKAIVICLIIIPIIGQATEEVGKKILFVDSYNKDFEWSNGILQGIQQTLAAQAPTVTLHTFHMDTKQHPDESSILAAVNNARAEIDRFKPDVVITCDDNAVKYLLVPYYKDVDLPVVFCGVNWDASIYGLPYRNATGMLEISLMGEIVQHLKQYAKGDKIGYLAEDATSRKNTKYTEKLFNIHYNKVYFVKSVEEFKEKFIQLQTEVDMLIIDNINNLKGLNKDELSTFVVENIKIPSGTDLVWNADYCLIVLGKIPEEQGEWATETALKILAGAKPSDIPIVQNKRGKLYINLKLGNKLHIPFSPALLKMAEIIK</sequence>
<gene>
    <name evidence="1" type="ORF">BLE401_04445</name>
</gene>
<dbReference type="Proteomes" id="UP000234271">
    <property type="component" value="Chromosome"/>
</dbReference>
<name>A0A2N9YJR5_9GAMM</name>
<dbReference type="PANTHER" id="PTHR35271">
    <property type="entry name" value="ABC TRANSPORTER, SUBSTRATE-BINDING LIPOPROTEIN-RELATED"/>
    <property type="match status" value="1"/>
</dbReference>
<dbReference type="PANTHER" id="PTHR35271:SF1">
    <property type="entry name" value="ABC TRANSPORTER, SUBSTRATE-BINDING LIPOPROTEIN"/>
    <property type="match status" value="1"/>
</dbReference>
<accession>A0A2N9YJR5</accession>
<protein>
    <submittedName>
        <fullName evidence="1">ABC transporter substrate-binding protein</fullName>
    </submittedName>
</protein>
<evidence type="ECO:0000313" key="2">
    <source>
        <dbReference type="Proteomes" id="UP000234271"/>
    </source>
</evidence>
<reference evidence="2" key="1">
    <citation type="submission" date="2016-12" db="EMBL/GenBank/DDBJ databases">
        <title>Complete Genome Sequence of Beggiatoa leptomitiformis D-401.</title>
        <authorList>
            <person name="Fomenkov A."/>
            <person name="Vincze T."/>
            <person name="Grabovich M."/>
            <person name="Anton B.P."/>
            <person name="Dubinina G."/>
            <person name="Orlova M."/>
            <person name="Belousova E."/>
            <person name="Roberts R.J."/>
        </authorList>
    </citation>
    <scope>NUCLEOTIDE SEQUENCE [LARGE SCALE GENOMIC DNA]</scope>
    <source>
        <strain evidence="2">D-401</strain>
    </source>
</reference>
<organism evidence="1 2">
    <name type="scientific">Beggiatoa leptomitoformis</name>
    <dbReference type="NCBI Taxonomy" id="288004"/>
    <lineage>
        <taxon>Bacteria</taxon>
        <taxon>Pseudomonadati</taxon>
        <taxon>Pseudomonadota</taxon>
        <taxon>Gammaproteobacteria</taxon>
        <taxon>Thiotrichales</taxon>
        <taxon>Thiotrichaceae</taxon>
        <taxon>Beggiatoa</taxon>
    </lineage>
</organism>
<keyword evidence="2" id="KW-1185">Reference proteome</keyword>
<evidence type="ECO:0000313" key="1">
    <source>
        <dbReference type="EMBL" id="AUI70526.1"/>
    </source>
</evidence>
<dbReference type="InterPro" id="IPR007487">
    <property type="entry name" value="ABC_transpt-TYRBP-like"/>
</dbReference>
<dbReference type="RefSeq" id="WP_083991594.1">
    <property type="nucleotide sequence ID" value="NZ_CP012373.2"/>
</dbReference>